<proteinExistence type="inferred from homology"/>
<accession>A0A9P8AAE4</accession>
<comment type="subcellular location">
    <subcellularLocation>
        <location evidence="1">Membrane</location>
        <topology evidence="1">Multi-pass membrane protein</topology>
    </subcellularLocation>
</comment>
<evidence type="ECO:0000313" key="8">
    <source>
        <dbReference type="EMBL" id="KAG9325304.1"/>
    </source>
</evidence>
<feature type="transmembrane region" description="Helical" evidence="7">
    <location>
        <begin position="171"/>
        <end position="194"/>
    </location>
</feature>
<evidence type="ECO:0000313" key="9">
    <source>
        <dbReference type="Proteomes" id="UP000717515"/>
    </source>
</evidence>
<dbReference type="GO" id="GO:0097020">
    <property type="term" value="F:COPII receptor activity"/>
    <property type="evidence" value="ECO:0007669"/>
    <property type="project" value="InterPro"/>
</dbReference>
<evidence type="ECO:0000256" key="7">
    <source>
        <dbReference type="SAM" id="Phobius"/>
    </source>
</evidence>
<feature type="compositionally biased region" description="Polar residues" evidence="6">
    <location>
        <begin position="1"/>
        <end position="11"/>
    </location>
</feature>
<dbReference type="PANTHER" id="PTHR13144">
    <property type="entry name" value="TEX261 PROTEIN"/>
    <property type="match status" value="1"/>
</dbReference>
<sequence>KHSAEETSSIDTSRHAHPTQAHRHRRESIEAPYYWTPLFNPPTVHPETSMPSTLTLTLISYAGSAIAFLFSTLSLACGLYYLAELVEEYTVLTKKIIKGLTLAVVVLHLSLWLLDGLPFTKIMFSLACHGVYSMNLANFPYINLLSFPFIASCALVLIDHFMWFQYFSRHYYNFMSIASFFGICVWMIPFAYFISLSANDNALPSFDKSQDNRQKKNGILKSVFGVFLNRKETSPPLVETPRYSGFGNSLGSTHPSSSLSAGTGAAAPSGTEHSSFNPEKTHMRPDYPISRPSSSNSNSNSHYGHGHAYQNSPSNSYGGSQQYASSSTVYSHAQSTVTSRF</sequence>
<feature type="compositionally biased region" description="Low complexity" evidence="6">
    <location>
        <begin position="314"/>
        <end position="327"/>
    </location>
</feature>
<feature type="compositionally biased region" description="Basic residues" evidence="6">
    <location>
        <begin position="15"/>
        <end position="26"/>
    </location>
</feature>
<dbReference type="InterPro" id="IPR007277">
    <property type="entry name" value="Svp26/Tex261"/>
</dbReference>
<evidence type="ECO:0000256" key="1">
    <source>
        <dbReference type="ARBA" id="ARBA00004141"/>
    </source>
</evidence>
<dbReference type="Proteomes" id="UP000717515">
    <property type="component" value="Unassembled WGS sequence"/>
</dbReference>
<feature type="transmembrane region" description="Helical" evidence="7">
    <location>
        <begin position="58"/>
        <end position="83"/>
    </location>
</feature>
<dbReference type="GO" id="GO:0005789">
    <property type="term" value="C:endoplasmic reticulum membrane"/>
    <property type="evidence" value="ECO:0007669"/>
    <property type="project" value="TreeGrafter"/>
</dbReference>
<keyword evidence="5 7" id="KW-0472">Membrane</keyword>
<feature type="region of interest" description="Disordered" evidence="6">
    <location>
        <begin position="1"/>
        <end position="26"/>
    </location>
</feature>
<feature type="transmembrane region" description="Helical" evidence="7">
    <location>
        <begin position="95"/>
        <end position="114"/>
    </location>
</feature>
<keyword evidence="4 7" id="KW-1133">Transmembrane helix</keyword>
<dbReference type="Pfam" id="PF04148">
    <property type="entry name" value="Erv26"/>
    <property type="match status" value="1"/>
</dbReference>
<dbReference type="AlphaFoldDB" id="A0A9P8AAE4"/>
<feature type="region of interest" description="Disordered" evidence="6">
    <location>
        <begin position="254"/>
        <end position="341"/>
    </location>
</feature>
<evidence type="ECO:0000256" key="4">
    <source>
        <dbReference type="ARBA" id="ARBA00022989"/>
    </source>
</evidence>
<evidence type="ECO:0000256" key="3">
    <source>
        <dbReference type="ARBA" id="ARBA00022692"/>
    </source>
</evidence>
<keyword evidence="3 7" id="KW-0812">Transmembrane</keyword>
<evidence type="ECO:0000256" key="5">
    <source>
        <dbReference type="ARBA" id="ARBA00023136"/>
    </source>
</evidence>
<protein>
    <recommendedName>
        <fullName evidence="10">DUF396-domain-containing protein</fullName>
    </recommendedName>
</protein>
<comment type="similarity">
    <text evidence="2">Belongs to the SVP26 family.</text>
</comment>
<evidence type="ECO:0000256" key="6">
    <source>
        <dbReference type="SAM" id="MobiDB-lite"/>
    </source>
</evidence>
<feature type="non-terminal residue" evidence="8">
    <location>
        <position position="1"/>
    </location>
</feature>
<dbReference type="PANTHER" id="PTHR13144:SF0">
    <property type="entry name" value="PROTEIN TEX261"/>
    <property type="match status" value="1"/>
</dbReference>
<feature type="compositionally biased region" description="Low complexity" evidence="6">
    <location>
        <begin position="254"/>
        <end position="271"/>
    </location>
</feature>
<feature type="compositionally biased region" description="Polar residues" evidence="6">
    <location>
        <begin position="328"/>
        <end position="341"/>
    </location>
</feature>
<dbReference type="GO" id="GO:0030134">
    <property type="term" value="C:COPII-coated ER to Golgi transport vesicle"/>
    <property type="evidence" value="ECO:0007669"/>
    <property type="project" value="TreeGrafter"/>
</dbReference>
<reference evidence="8" key="1">
    <citation type="submission" date="2021-07" db="EMBL/GenBank/DDBJ databases">
        <title>Draft genome of Mortierella alpina, strain LL118, isolated from an aspen leaf litter sample.</title>
        <authorList>
            <person name="Yang S."/>
            <person name="Vinatzer B.A."/>
        </authorList>
    </citation>
    <scope>NUCLEOTIDE SEQUENCE</scope>
    <source>
        <strain evidence="8">LL118</strain>
    </source>
</reference>
<comment type="caution">
    <text evidence="8">The sequence shown here is derived from an EMBL/GenBank/DDBJ whole genome shotgun (WGS) entry which is preliminary data.</text>
</comment>
<evidence type="ECO:0000256" key="2">
    <source>
        <dbReference type="ARBA" id="ARBA00008096"/>
    </source>
</evidence>
<dbReference type="GO" id="GO:0006888">
    <property type="term" value="P:endoplasmic reticulum to Golgi vesicle-mediated transport"/>
    <property type="evidence" value="ECO:0007669"/>
    <property type="project" value="InterPro"/>
</dbReference>
<dbReference type="GO" id="GO:0000139">
    <property type="term" value="C:Golgi membrane"/>
    <property type="evidence" value="ECO:0007669"/>
    <property type="project" value="TreeGrafter"/>
</dbReference>
<evidence type="ECO:0008006" key="10">
    <source>
        <dbReference type="Google" id="ProtNLM"/>
    </source>
</evidence>
<gene>
    <name evidence="8" type="ORF">KVV02_006944</name>
</gene>
<organism evidence="8 9">
    <name type="scientific">Mortierella alpina</name>
    <name type="common">Oleaginous fungus</name>
    <name type="synonym">Mortierella renispora</name>
    <dbReference type="NCBI Taxonomy" id="64518"/>
    <lineage>
        <taxon>Eukaryota</taxon>
        <taxon>Fungi</taxon>
        <taxon>Fungi incertae sedis</taxon>
        <taxon>Mucoromycota</taxon>
        <taxon>Mortierellomycotina</taxon>
        <taxon>Mortierellomycetes</taxon>
        <taxon>Mortierellales</taxon>
        <taxon>Mortierellaceae</taxon>
        <taxon>Mortierella</taxon>
    </lineage>
</organism>
<feature type="transmembrane region" description="Helical" evidence="7">
    <location>
        <begin position="141"/>
        <end position="164"/>
    </location>
</feature>
<dbReference type="EMBL" id="JAIFTL010000043">
    <property type="protein sequence ID" value="KAG9325304.1"/>
    <property type="molecule type" value="Genomic_DNA"/>
</dbReference>
<name>A0A9P8AAE4_MORAP</name>